<gene>
    <name evidence="2" type="primary">52</name>
    <name evidence="2" type="ORF">SEA_NYCEIRAE_52</name>
</gene>
<dbReference type="EMBL" id="KX557282">
    <property type="protein sequence ID" value="AON97415.1"/>
    <property type="molecule type" value="Genomic_DNA"/>
</dbReference>
<dbReference type="GeneID" id="29078417"/>
<reference evidence="3" key="1">
    <citation type="submission" date="2016-07" db="EMBL/GenBank/DDBJ databases">
        <authorList>
            <person name="Florea S."/>
            <person name="Webb J.S."/>
            <person name="Jaromczyk J."/>
            <person name="Schardl C.L."/>
        </authorList>
    </citation>
    <scope>NUCLEOTIDE SEQUENCE [LARGE SCALE GENOMIC DNA]</scope>
</reference>
<evidence type="ECO:0000313" key="3">
    <source>
        <dbReference type="Proteomes" id="UP000201968"/>
    </source>
</evidence>
<dbReference type="Proteomes" id="UP000201968">
    <property type="component" value="Segment"/>
</dbReference>
<keyword evidence="3" id="KW-1185">Reference proteome</keyword>
<accession>A0A1C9EI39</accession>
<protein>
    <submittedName>
        <fullName evidence="2">Uncharacterized protein</fullName>
    </submittedName>
</protein>
<evidence type="ECO:0000313" key="2">
    <source>
        <dbReference type="EMBL" id="AON97415.1"/>
    </source>
</evidence>
<organism evidence="2 3">
    <name type="scientific">Gordonia phage Nyceirae</name>
    <dbReference type="NCBI Taxonomy" id="1887651"/>
    <lineage>
        <taxon>Viruses</taxon>
        <taxon>Duplodnaviria</taxon>
        <taxon>Heunggongvirae</taxon>
        <taxon>Uroviricota</taxon>
        <taxon>Caudoviricetes</taxon>
        <taxon>Nyceiraevirus</taxon>
        <taxon>Nyceiraevirus nyceirae</taxon>
    </lineage>
</organism>
<feature type="region of interest" description="Disordered" evidence="1">
    <location>
        <begin position="1"/>
        <end position="23"/>
    </location>
</feature>
<proteinExistence type="predicted"/>
<evidence type="ECO:0000256" key="1">
    <source>
        <dbReference type="SAM" id="MobiDB-lite"/>
    </source>
</evidence>
<dbReference type="KEGG" id="vg:29078417"/>
<dbReference type="RefSeq" id="YP_009277970.1">
    <property type="nucleotide sequence ID" value="NC_031004.1"/>
</dbReference>
<name>A0A1C9EI39_9CAUD</name>
<sequence>MGDEVTPSRAHRQAQTVSANPPEATVANVELGRRYAYSPSGLVWTCVAADRPAVLRVEDAMAADYDGGPGVAITVRDVEMGGLVDLVMLTVPLAALEAIVDQARARR</sequence>